<evidence type="ECO:0000256" key="2">
    <source>
        <dbReference type="ARBA" id="ARBA00022692"/>
    </source>
</evidence>
<comment type="subunit">
    <text evidence="8">NDH-1 is composed of 13 different subunits. Subunits NuoA, H, J, K, L, M, N constitute the membrane sector of the complex.</text>
</comment>
<feature type="transmembrane region" description="Helical" evidence="8">
    <location>
        <begin position="50"/>
        <end position="68"/>
    </location>
</feature>
<dbReference type="GO" id="GO:0003954">
    <property type="term" value="F:NADH dehydrogenase activity"/>
    <property type="evidence" value="ECO:0007669"/>
    <property type="project" value="TreeGrafter"/>
</dbReference>
<feature type="transmembrane region" description="Helical" evidence="8">
    <location>
        <begin position="112"/>
        <end position="134"/>
    </location>
</feature>
<dbReference type="InterPro" id="IPR018086">
    <property type="entry name" value="NADH_UbQ_OxRdtase_su1_CS"/>
</dbReference>
<comment type="subcellular location">
    <subcellularLocation>
        <location evidence="8 9">Cell membrane</location>
        <topology evidence="8 9">Multi-pass membrane protein</topology>
    </subcellularLocation>
    <subcellularLocation>
        <location evidence="1">Membrane</location>
        <topology evidence="1">Multi-pass membrane protein</topology>
    </subcellularLocation>
</comment>
<dbReference type="GO" id="GO:0005886">
    <property type="term" value="C:plasma membrane"/>
    <property type="evidence" value="ECO:0007669"/>
    <property type="project" value="UniProtKB-SubCell"/>
</dbReference>
<dbReference type="InterPro" id="IPR001694">
    <property type="entry name" value="NADH_UbQ_OxRdtase_su1/FPO"/>
</dbReference>
<evidence type="ECO:0000256" key="3">
    <source>
        <dbReference type="ARBA" id="ARBA00022719"/>
    </source>
</evidence>
<gene>
    <name evidence="8 10" type="primary">nuoH</name>
    <name evidence="10" type="ORF">ACHINZ_2450</name>
</gene>
<keyword evidence="4 8" id="KW-1278">Translocase</keyword>
<keyword evidence="8 9" id="KW-0520">NAD</keyword>
<dbReference type="PROSITE" id="PS00668">
    <property type="entry name" value="COMPLEX1_ND1_2"/>
    <property type="match status" value="1"/>
</dbReference>
<dbReference type="EMBL" id="AP028961">
    <property type="protein sequence ID" value="BET44573.1"/>
    <property type="molecule type" value="Genomic_DNA"/>
</dbReference>
<evidence type="ECO:0000256" key="5">
    <source>
        <dbReference type="ARBA" id="ARBA00022989"/>
    </source>
</evidence>
<proteinExistence type="inferred from homology"/>
<dbReference type="NCBIfam" id="NF004741">
    <property type="entry name" value="PRK06076.1-2"/>
    <property type="match status" value="1"/>
</dbReference>
<evidence type="ECO:0000256" key="4">
    <source>
        <dbReference type="ARBA" id="ARBA00022967"/>
    </source>
</evidence>
<dbReference type="Pfam" id="PF00146">
    <property type="entry name" value="NADHdh"/>
    <property type="match status" value="1"/>
</dbReference>
<feature type="transmembrane region" description="Helical" evidence="8">
    <location>
        <begin position="268"/>
        <end position="288"/>
    </location>
</feature>
<dbReference type="HAMAP" id="MF_01350">
    <property type="entry name" value="NDH1_NuoH"/>
    <property type="match status" value="1"/>
</dbReference>
<dbReference type="PANTHER" id="PTHR11432">
    <property type="entry name" value="NADH DEHYDROGENASE SUBUNIT 1"/>
    <property type="match status" value="1"/>
</dbReference>
<evidence type="ECO:0000256" key="8">
    <source>
        <dbReference type="HAMAP-Rule" id="MF_01350"/>
    </source>
</evidence>
<feature type="transmembrane region" description="Helical" evidence="8">
    <location>
        <begin position="12"/>
        <end position="34"/>
    </location>
</feature>
<evidence type="ECO:0000256" key="9">
    <source>
        <dbReference type="RuleBase" id="RU000471"/>
    </source>
</evidence>
<dbReference type="GO" id="GO:0048038">
    <property type="term" value="F:quinone binding"/>
    <property type="evidence" value="ECO:0007669"/>
    <property type="project" value="UniProtKB-KW"/>
</dbReference>
<evidence type="ECO:0000256" key="7">
    <source>
        <dbReference type="ARBA" id="ARBA00023136"/>
    </source>
</evidence>
<keyword evidence="7 8" id="KW-0472">Membrane</keyword>
<comment type="function">
    <text evidence="8">NDH-1 shuttles electrons from NADH, via FMN and iron-sulfur (Fe-S) centers, to quinones in the respiratory chain. The immediate electron acceptor for the enzyme in this species is believed to be ubiquinone. Couples the redox reaction to proton translocation (for every two electrons transferred, four hydrogen ions are translocated across the cytoplasmic membrane), and thus conserves the redox energy in a proton gradient. This subunit may bind ubiquinone.</text>
</comment>
<dbReference type="GO" id="GO:0016655">
    <property type="term" value="F:oxidoreductase activity, acting on NAD(P)H, quinone or similar compound as acceptor"/>
    <property type="evidence" value="ECO:0007669"/>
    <property type="project" value="UniProtKB-UniRule"/>
</dbReference>
<keyword evidence="6 8" id="KW-0830">Ubiquinone</keyword>
<feature type="transmembrane region" description="Helical" evidence="8">
    <location>
        <begin position="233"/>
        <end position="256"/>
    </location>
</feature>
<feature type="transmembrane region" description="Helical" evidence="8">
    <location>
        <begin position="155"/>
        <end position="176"/>
    </location>
</feature>
<keyword evidence="5 8" id="KW-1133">Transmembrane helix</keyword>
<evidence type="ECO:0000256" key="6">
    <source>
        <dbReference type="ARBA" id="ARBA00023075"/>
    </source>
</evidence>
<evidence type="ECO:0000313" key="10">
    <source>
        <dbReference type="EMBL" id="BET44573.1"/>
    </source>
</evidence>
<comment type="similarity">
    <text evidence="8 9">Belongs to the complex I subunit 1 family.</text>
</comment>
<feature type="transmembrane region" description="Helical" evidence="8">
    <location>
        <begin position="80"/>
        <end position="100"/>
    </location>
</feature>
<keyword evidence="8" id="KW-1003">Cell membrane</keyword>
<dbReference type="NCBIfam" id="NF004740">
    <property type="entry name" value="PRK06076.1-1"/>
    <property type="match status" value="1"/>
</dbReference>
<feature type="transmembrane region" description="Helical" evidence="8">
    <location>
        <begin position="300"/>
        <end position="322"/>
    </location>
</feature>
<reference evidence="10" key="2">
    <citation type="submission" date="2023-10" db="EMBL/GenBank/DDBJ databases">
        <authorList>
            <person name="Koga R."/>
            <person name="Fukatsu T."/>
        </authorList>
    </citation>
    <scope>NUCLEOTIDE SEQUENCE</scope>
    <source>
        <strain evidence="10">Kw-01</strain>
    </source>
</reference>
<name>A0AAT9G4C2_9ENTR</name>
<dbReference type="PANTHER" id="PTHR11432:SF3">
    <property type="entry name" value="NADH-UBIQUINONE OXIDOREDUCTASE CHAIN 1"/>
    <property type="match status" value="1"/>
</dbReference>
<organism evidence="10">
    <name type="scientific">Candidatus Aschnera chinzeii</name>
    <dbReference type="NCBI Taxonomy" id="1485666"/>
    <lineage>
        <taxon>Bacteria</taxon>
        <taxon>Pseudomonadati</taxon>
        <taxon>Pseudomonadota</taxon>
        <taxon>Gammaproteobacteria</taxon>
        <taxon>Enterobacterales</taxon>
        <taxon>Enterobacteriaceae</taxon>
        <taxon>Candidatus Aschnera</taxon>
    </lineage>
</organism>
<reference evidence="10" key="1">
    <citation type="journal article" date="2023" name="Front. Microbiol.">
        <title>Genome analysis of Candidatus Aschnera chinzeii, the bacterial endosymbiont of the blood-sucking bat fly Penicillidia jenynsii (Insecta: Diptera: Nycteribiidae).</title>
        <authorList>
            <person name="Koga R."/>
            <person name="Moriyama M."/>
            <person name="Nozaki T."/>
            <person name="Fukatsu T."/>
        </authorList>
    </citation>
    <scope>NUCLEOTIDE SEQUENCE</scope>
    <source>
        <strain evidence="10">Kw-01</strain>
    </source>
</reference>
<keyword evidence="3 8" id="KW-0874">Quinone</keyword>
<keyword evidence="2 8" id="KW-0812">Transmembrane</keyword>
<protein>
    <recommendedName>
        <fullName evidence="8">NADH-quinone oxidoreductase subunit H</fullName>
        <ecNumber evidence="8">7.1.1.-</ecNumber>
    </recommendedName>
    <alternativeName>
        <fullName evidence="8">NADH dehydrogenase I subunit H</fullName>
    </alternativeName>
    <alternativeName>
        <fullName evidence="8">NDH-1 subunit H</fullName>
    </alternativeName>
</protein>
<evidence type="ECO:0000256" key="1">
    <source>
        <dbReference type="ARBA" id="ARBA00004141"/>
    </source>
</evidence>
<dbReference type="EC" id="7.1.1.-" evidence="8"/>
<comment type="catalytic activity">
    <reaction evidence="8">
        <text>a quinone + NADH + 5 H(+)(in) = a quinol + NAD(+) + 4 H(+)(out)</text>
        <dbReference type="Rhea" id="RHEA:57888"/>
        <dbReference type="ChEBI" id="CHEBI:15378"/>
        <dbReference type="ChEBI" id="CHEBI:24646"/>
        <dbReference type="ChEBI" id="CHEBI:57540"/>
        <dbReference type="ChEBI" id="CHEBI:57945"/>
        <dbReference type="ChEBI" id="CHEBI:132124"/>
    </reaction>
</comment>
<sequence>MIASIMTNNIYFIIIKSIFILILLLICSALLSFYERRILAVFQNRYGPNRVGWCGLLQILADMIKLIFKEDWIPKFADKIIFIISPTFAFCSSMIIFAIIPISPTCYVVNLHIGLLFFLMIAGLTTYSILYSGWSSNNKYALLGAIRATAQTLSYEVFLGISLLGVVVKAGSFNLIEIVYSQQNTWNVLPQCLGFIMFLIAALAIVHRHPFDQPESEQELIDGYRIEYSGMKFGLFFISEYIGIISISGLITTLFFGGWLGPWLPHHVWFMLKTSFFITLIILIRASLPRPRYDQILKYSWTIYLPLSLINLLITAFCKLYYS</sequence>
<dbReference type="PROSITE" id="PS00667">
    <property type="entry name" value="COMPLEX1_ND1_1"/>
    <property type="match status" value="1"/>
</dbReference>
<accession>A0AAT9G4C2</accession>
<dbReference type="GO" id="GO:0009060">
    <property type="term" value="P:aerobic respiration"/>
    <property type="evidence" value="ECO:0007669"/>
    <property type="project" value="TreeGrafter"/>
</dbReference>
<dbReference type="AlphaFoldDB" id="A0AAT9G4C2"/>
<feature type="transmembrane region" description="Helical" evidence="8">
    <location>
        <begin position="188"/>
        <end position="206"/>
    </location>
</feature>